<dbReference type="PANTHER" id="PTHR43818">
    <property type="entry name" value="BCDNA.GH03377"/>
    <property type="match status" value="1"/>
</dbReference>
<dbReference type="InterPro" id="IPR036291">
    <property type="entry name" value="NAD(P)-bd_dom_sf"/>
</dbReference>
<keyword evidence="2" id="KW-0520">NAD</keyword>
<reference evidence="6" key="1">
    <citation type="journal article" date="2019" name="Int. J. Syst. Evol. Microbiol.">
        <title>The Global Catalogue of Microorganisms (GCM) 10K type strain sequencing project: providing services to taxonomists for standard genome sequencing and annotation.</title>
        <authorList>
            <consortium name="The Broad Institute Genomics Platform"/>
            <consortium name="The Broad Institute Genome Sequencing Center for Infectious Disease"/>
            <person name="Wu L."/>
            <person name="Ma J."/>
        </authorList>
    </citation>
    <scope>NUCLEOTIDE SEQUENCE [LARGE SCALE GENOMIC DNA]</scope>
    <source>
        <strain evidence="6">JCM 1490</strain>
    </source>
</reference>
<evidence type="ECO:0000256" key="2">
    <source>
        <dbReference type="ARBA" id="ARBA00023027"/>
    </source>
</evidence>
<sequence length="381" mass="40297">MTSPDPTTPVRVAVVGAMGFGRIHLRALRAMRPAALLCGVVDPRPLEGEALELAGDVPAYHSLTSLLADQVPDVVAIASPIPTHAPLAVQAVHAGCHVLVEKPPTATWADYQQLLAVAAETDRAVQVGFQADGSTAYDRIAEIVAAGEIGEVRGVGAVGAWVREPAYYARAAWAGRRRLDGVEVVDGVVTNPFAHAVQAALRVAGARRAERVETVEVELFHANDIEADDTSAVRVVTTDGLPVALGLTLCAAADREPEVLVHGTAGRIVLRYKIDEIEVVTARGTRTSTASTTGLLPNLVAHVRDRSVPLLSGLADAGGFMRVMEAVRTAPDPAQIDVAHVEHVGGRVQVRDAELWCRRVAEELRTFTGLGAPWARDAAAR</sequence>
<accession>A0ABW2Q738</accession>
<dbReference type="Gene3D" id="3.30.360.10">
    <property type="entry name" value="Dihydrodipicolinate Reductase, domain 2"/>
    <property type="match status" value="1"/>
</dbReference>
<protein>
    <submittedName>
        <fullName evidence="5">Gfo/Idh/MocA family protein</fullName>
    </submittedName>
</protein>
<keyword evidence="1" id="KW-0560">Oxidoreductase</keyword>
<dbReference type="Proteomes" id="UP001596455">
    <property type="component" value="Unassembled WGS sequence"/>
</dbReference>
<dbReference type="InterPro" id="IPR055170">
    <property type="entry name" value="GFO_IDH_MocA-like_dom"/>
</dbReference>
<keyword evidence="6" id="KW-1185">Reference proteome</keyword>
<proteinExistence type="predicted"/>
<evidence type="ECO:0000259" key="4">
    <source>
        <dbReference type="Pfam" id="PF22725"/>
    </source>
</evidence>
<dbReference type="EMBL" id="JBHTCQ010000001">
    <property type="protein sequence ID" value="MFC7404233.1"/>
    <property type="molecule type" value="Genomic_DNA"/>
</dbReference>
<dbReference type="InterPro" id="IPR050463">
    <property type="entry name" value="Gfo/Idh/MocA_oxidrdct_glycsds"/>
</dbReference>
<dbReference type="PROSITE" id="PS50890">
    <property type="entry name" value="PUA"/>
    <property type="match status" value="1"/>
</dbReference>
<comment type="caution">
    <text evidence="5">The sequence shown here is derived from an EMBL/GenBank/DDBJ whole genome shotgun (WGS) entry which is preliminary data.</text>
</comment>
<dbReference type="RefSeq" id="WP_382391427.1">
    <property type="nucleotide sequence ID" value="NZ_JBHTCQ010000001.1"/>
</dbReference>
<gene>
    <name evidence="5" type="ORF">ACFQQL_03845</name>
</gene>
<dbReference type="Pfam" id="PF01408">
    <property type="entry name" value="GFO_IDH_MocA"/>
    <property type="match status" value="1"/>
</dbReference>
<feature type="domain" description="Gfo/Idh/MocA-like oxidoreductase N-terminal" evidence="3">
    <location>
        <begin position="10"/>
        <end position="129"/>
    </location>
</feature>
<evidence type="ECO:0000313" key="6">
    <source>
        <dbReference type="Proteomes" id="UP001596455"/>
    </source>
</evidence>
<dbReference type="SUPFAM" id="SSF55347">
    <property type="entry name" value="Glyceraldehyde-3-phosphate dehydrogenase-like, C-terminal domain"/>
    <property type="match status" value="1"/>
</dbReference>
<dbReference type="PANTHER" id="PTHR43818:SF11">
    <property type="entry name" value="BCDNA.GH03377"/>
    <property type="match status" value="1"/>
</dbReference>
<evidence type="ECO:0000313" key="5">
    <source>
        <dbReference type="EMBL" id="MFC7404233.1"/>
    </source>
</evidence>
<evidence type="ECO:0000259" key="3">
    <source>
        <dbReference type="Pfam" id="PF01408"/>
    </source>
</evidence>
<organism evidence="5 6">
    <name type="scientific">Georgenia alba</name>
    <dbReference type="NCBI Taxonomy" id="2233858"/>
    <lineage>
        <taxon>Bacteria</taxon>
        <taxon>Bacillati</taxon>
        <taxon>Actinomycetota</taxon>
        <taxon>Actinomycetes</taxon>
        <taxon>Micrococcales</taxon>
        <taxon>Bogoriellaceae</taxon>
        <taxon>Georgenia</taxon>
    </lineage>
</organism>
<dbReference type="Pfam" id="PF22725">
    <property type="entry name" value="GFO_IDH_MocA_C3"/>
    <property type="match status" value="1"/>
</dbReference>
<feature type="domain" description="GFO/IDH/MocA-like oxidoreductase" evidence="4">
    <location>
        <begin position="138"/>
        <end position="269"/>
    </location>
</feature>
<dbReference type="InterPro" id="IPR000683">
    <property type="entry name" value="Gfo/Idh/MocA-like_OxRdtase_N"/>
</dbReference>
<dbReference type="SUPFAM" id="SSF51735">
    <property type="entry name" value="NAD(P)-binding Rossmann-fold domains"/>
    <property type="match status" value="1"/>
</dbReference>
<evidence type="ECO:0000256" key="1">
    <source>
        <dbReference type="ARBA" id="ARBA00023002"/>
    </source>
</evidence>
<dbReference type="Gene3D" id="3.40.50.720">
    <property type="entry name" value="NAD(P)-binding Rossmann-like Domain"/>
    <property type="match status" value="1"/>
</dbReference>
<name>A0ABW2Q738_9MICO</name>